<keyword evidence="4" id="KW-0238">DNA-binding</keyword>
<reference evidence="8" key="1">
    <citation type="journal article" date="2014" name="Front. Microbiol.">
        <title>High frequency of phylogenetically diverse reductive dehalogenase-homologous genes in deep subseafloor sedimentary metagenomes.</title>
        <authorList>
            <person name="Kawai M."/>
            <person name="Futagami T."/>
            <person name="Toyoda A."/>
            <person name="Takaki Y."/>
            <person name="Nishi S."/>
            <person name="Hori S."/>
            <person name="Arai W."/>
            <person name="Tsubouchi T."/>
            <person name="Morono Y."/>
            <person name="Uchiyama I."/>
            <person name="Ito T."/>
            <person name="Fujiyama A."/>
            <person name="Inagaki F."/>
            <person name="Takami H."/>
        </authorList>
    </citation>
    <scope>NUCLEOTIDE SEQUENCE</scope>
    <source>
        <strain evidence="8">Expedition CK06-06</strain>
    </source>
</reference>
<dbReference type="FunFam" id="3.40.50.2300:FF:000001">
    <property type="entry name" value="DNA-binding response regulator PhoB"/>
    <property type="match status" value="1"/>
</dbReference>
<dbReference type="PROSITE" id="PS50110">
    <property type="entry name" value="RESPONSE_REGULATORY"/>
    <property type="match status" value="1"/>
</dbReference>
<dbReference type="SUPFAM" id="SSF46894">
    <property type="entry name" value="C-terminal effector domain of the bipartite response regulators"/>
    <property type="match status" value="1"/>
</dbReference>
<comment type="caution">
    <text evidence="8">The sequence shown here is derived from an EMBL/GenBank/DDBJ whole genome shotgun (WGS) entry which is preliminary data.</text>
</comment>
<dbReference type="SMART" id="SM00448">
    <property type="entry name" value="REC"/>
    <property type="match status" value="1"/>
</dbReference>
<organism evidence="8">
    <name type="scientific">marine sediment metagenome</name>
    <dbReference type="NCBI Taxonomy" id="412755"/>
    <lineage>
        <taxon>unclassified sequences</taxon>
        <taxon>metagenomes</taxon>
        <taxon>ecological metagenomes</taxon>
    </lineage>
</organism>
<keyword evidence="3" id="KW-0805">Transcription regulation</keyword>
<evidence type="ECO:0000313" key="8">
    <source>
        <dbReference type="EMBL" id="GAI15615.1"/>
    </source>
</evidence>
<keyword evidence="5" id="KW-0804">Transcription</keyword>
<name>X1MLP0_9ZZZZ</name>
<dbReference type="GO" id="GO:0000976">
    <property type="term" value="F:transcription cis-regulatory region binding"/>
    <property type="evidence" value="ECO:0007669"/>
    <property type="project" value="TreeGrafter"/>
</dbReference>
<dbReference type="InterPro" id="IPR036388">
    <property type="entry name" value="WH-like_DNA-bd_sf"/>
</dbReference>
<keyword evidence="1" id="KW-0597">Phosphoprotein</keyword>
<evidence type="ECO:0000256" key="4">
    <source>
        <dbReference type="ARBA" id="ARBA00023125"/>
    </source>
</evidence>
<dbReference type="InterPro" id="IPR001789">
    <property type="entry name" value="Sig_transdc_resp-reg_receiver"/>
</dbReference>
<proteinExistence type="predicted"/>
<evidence type="ECO:0000256" key="3">
    <source>
        <dbReference type="ARBA" id="ARBA00023015"/>
    </source>
</evidence>
<evidence type="ECO:0000259" key="7">
    <source>
        <dbReference type="PROSITE" id="PS51755"/>
    </source>
</evidence>
<evidence type="ECO:0000259" key="6">
    <source>
        <dbReference type="PROSITE" id="PS50110"/>
    </source>
</evidence>
<dbReference type="InterPro" id="IPR016032">
    <property type="entry name" value="Sig_transdc_resp-reg_C-effctor"/>
</dbReference>
<keyword evidence="2" id="KW-0902">Two-component regulatory system</keyword>
<dbReference type="PROSITE" id="PS51755">
    <property type="entry name" value="OMPR_PHOB"/>
    <property type="match status" value="1"/>
</dbReference>
<dbReference type="PANTHER" id="PTHR48111">
    <property type="entry name" value="REGULATOR OF RPOS"/>
    <property type="match status" value="1"/>
</dbReference>
<sequence>MAGKKVLVVDDDVKTVELVKLYLNRDGYRVLTAYDGTEALRLAREGHPDLIVLDLMLPGIDGLEICRTLRGESDVPIIMLTAKTTDQDKLIGLDLGADDYVTKPFSPRELAARVRVVLRRLPGERGPDEIKHGELTVNFLRHEASLAGRLLNLTTVEFKLLGVLAKEPGRVFSRVQLIDEALGYDFEGFDRTIDVHILNLRRKLEPDPSHPKYLKTVYGTGYKLSEMSNDT</sequence>
<dbReference type="FunFam" id="1.10.10.10:FF:000018">
    <property type="entry name" value="DNA-binding response regulator ResD"/>
    <property type="match status" value="1"/>
</dbReference>
<dbReference type="Gene3D" id="1.10.10.10">
    <property type="entry name" value="Winged helix-like DNA-binding domain superfamily/Winged helix DNA-binding domain"/>
    <property type="match status" value="1"/>
</dbReference>
<dbReference type="SMART" id="SM00862">
    <property type="entry name" value="Trans_reg_C"/>
    <property type="match status" value="1"/>
</dbReference>
<dbReference type="Pfam" id="PF00072">
    <property type="entry name" value="Response_reg"/>
    <property type="match status" value="1"/>
</dbReference>
<dbReference type="Pfam" id="PF00486">
    <property type="entry name" value="Trans_reg_C"/>
    <property type="match status" value="1"/>
</dbReference>
<evidence type="ECO:0008006" key="9">
    <source>
        <dbReference type="Google" id="ProtNLM"/>
    </source>
</evidence>
<dbReference type="EMBL" id="BARV01006655">
    <property type="protein sequence ID" value="GAI15615.1"/>
    <property type="molecule type" value="Genomic_DNA"/>
</dbReference>
<evidence type="ECO:0000256" key="1">
    <source>
        <dbReference type="ARBA" id="ARBA00022553"/>
    </source>
</evidence>
<dbReference type="GO" id="GO:0006355">
    <property type="term" value="P:regulation of DNA-templated transcription"/>
    <property type="evidence" value="ECO:0007669"/>
    <property type="project" value="InterPro"/>
</dbReference>
<dbReference type="InterPro" id="IPR039420">
    <property type="entry name" value="WalR-like"/>
</dbReference>
<dbReference type="Gene3D" id="6.10.250.690">
    <property type="match status" value="1"/>
</dbReference>
<dbReference type="AlphaFoldDB" id="X1MLP0"/>
<accession>X1MLP0</accession>
<dbReference type="GO" id="GO:0000156">
    <property type="term" value="F:phosphorelay response regulator activity"/>
    <property type="evidence" value="ECO:0007669"/>
    <property type="project" value="TreeGrafter"/>
</dbReference>
<dbReference type="InterPro" id="IPR011006">
    <property type="entry name" value="CheY-like_superfamily"/>
</dbReference>
<dbReference type="PANTHER" id="PTHR48111:SF4">
    <property type="entry name" value="DNA-BINDING DUAL TRANSCRIPTIONAL REGULATOR OMPR"/>
    <property type="match status" value="1"/>
</dbReference>
<evidence type="ECO:0000256" key="2">
    <source>
        <dbReference type="ARBA" id="ARBA00023012"/>
    </source>
</evidence>
<dbReference type="GO" id="GO:0032993">
    <property type="term" value="C:protein-DNA complex"/>
    <property type="evidence" value="ECO:0007669"/>
    <property type="project" value="TreeGrafter"/>
</dbReference>
<dbReference type="CDD" id="cd00383">
    <property type="entry name" value="trans_reg_C"/>
    <property type="match status" value="1"/>
</dbReference>
<dbReference type="GO" id="GO:0005829">
    <property type="term" value="C:cytosol"/>
    <property type="evidence" value="ECO:0007669"/>
    <property type="project" value="TreeGrafter"/>
</dbReference>
<evidence type="ECO:0000256" key="5">
    <source>
        <dbReference type="ARBA" id="ARBA00023163"/>
    </source>
</evidence>
<dbReference type="Gene3D" id="3.40.50.2300">
    <property type="match status" value="1"/>
</dbReference>
<dbReference type="SUPFAM" id="SSF52172">
    <property type="entry name" value="CheY-like"/>
    <property type="match status" value="1"/>
</dbReference>
<dbReference type="InterPro" id="IPR001867">
    <property type="entry name" value="OmpR/PhoB-type_DNA-bd"/>
</dbReference>
<feature type="domain" description="OmpR/PhoB-type" evidence="7">
    <location>
        <begin position="127"/>
        <end position="226"/>
    </location>
</feature>
<feature type="domain" description="Response regulatory" evidence="6">
    <location>
        <begin position="5"/>
        <end position="118"/>
    </location>
</feature>
<protein>
    <recommendedName>
        <fullName evidence="9">DNA-binding response regulator</fullName>
    </recommendedName>
</protein>
<gene>
    <name evidence="8" type="ORF">S06H3_13624</name>
</gene>